<evidence type="ECO:0000256" key="6">
    <source>
        <dbReference type="ARBA" id="ARBA00022692"/>
    </source>
</evidence>
<feature type="transmembrane region" description="Helical" evidence="14">
    <location>
        <begin position="100"/>
        <end position="117"/>
    </location>
</feature>
<evidence type="ECO:0000256" key="12">
    <source>
        <dbReference type="ARBA" id="ARBA00023136"/>
    </source>
</evidence>
<keyword evidence="7" id="KW-0479">Metal-binding</keyword>
<keyword evidence="6 14" id="KW-0812">Transmembrane</keyword>
<dbReference type="GO" id="GO:0061630">
    <property type="term" value="F:ubiquitin protein ligase activity"/>
    <property type="evidence" value="ECO:0007669"/>
    <property type="project" value="UniProtKB-EC"/>
</dbReference>
<dbReference type="FunFam" id="3.30.40.10:FF:000287">
    <property type="entry name" value="RING finger membrane protein"/>
    <property type="match status" value="1"/>
</dbReference>
<keyword evidence="12 14" id="KW-0472">Membrane</keyword>
<dbReference type="Proteomes" id="UP000663828">
    <property type="component" value="Unassembled WGS sequence"/>
</dbReference>
<dbReference type="Pfam" id="PF12906">
    <property type="entry name" value="RINGv"/>
    <property type="match status" value="1"/>
</dbReference>
<comment type="subcellular location">
    <subcellularLocation>
        <location evidence="2">Membrane</location>
        <topology evidence="2">Multi-pass membrane protein</topology>
    </subcellularLocation>
</comment>
<dbReference type="SMART" id="SM00744">
    <property type="entry name" value="RINGv"/>
    <property type="match status" value="1"/>
</dbReference>
<feature type="transmembrane region" description="Helical" evidence="14">
    <location>
        <begin position="326"/>
        <end position="345"/>
    </location>
</feature>
<comment type="pathway">
    <text evidence="3">Protein modification; protein ubiquitination.</text>
</comment>
<dbReference type="PANTHER" id="PTHR13145:SF0">
    <property type="entry name" value="E3 UBIQUITIN-PROTEIN LIGASE MARCHF6"/>
    <property type="match status" value="1"/>
</dbReference>
<accession>A0A816CQ06</accession>
<evidence type="ECO:0000256" key="14">
    <source>
        <dbReference type="SAM" id="Phobius"/>
    </source>
</evidence>
<dbReference type="EC" id="2.3.2.27" evidence="4"/>
<dbReference type="EMBL" id="CAJNOR010007882">
    <property type="protein sequence ID" value="CAF1624860.1"/>
    <property type="molecule type" value="Genomic_DNA"/>
</dbReference>
<dbReference type="InterPro" id="IPR013083">
    <property type="entry name" value="Znf_RING/FYVE/PHD"/>
</dbReference>
<reference evidence="16" key="1">
    <citation type="submission" date="2021-02" db="EMBL/GenBank/DDBJ databases">
        <authorList>
            <person name="Nowell W R."/>
        </authorList>
    </citation>
    <scope>NUCLEOTIDE SEQUENCE</scope>
</reference>
<evidence type="ECO:0000256" key="11">
    <source>
        <dbReference type="ARBA" id="ARBA00022989"/>
    </source>
</evidence>
<dbReference type="Gene3D" id="3.30.40.10">
    <property type="entry name" value="Zinc/RING finger domain, C3HC4 (zinc finger)"/>
    <property type="match status" value="1"/>
</dbReference>
<sequence length="388" mass="43368">MMANETNTETDPTDADICRVCRCEGTTDRPLFYPCLCHGSIRYVHDDCLIQWLKVSRKDECELCGTKFRFTPIYHPSMPPGRLPLKDLVNGLLRTFLKALRYWLHYLIVAFCWLGVVPITASRIYRCLFAGSVSSILTLPYDIVSTDHILTDVLQGGLVVFCSLGAFICLLWLREQILTGGGPVWLQPAEPEPAAPAAVVPPVNILAPIVLADAVPVPHPENLPHVPLPPQFPPVPEETEQALPQNVHEHEDATFVDAVNDEDDDDDDEDGEDEPNNPIVQPAGAAGHAANLEHNHNWIDWDRAADDLTWERLLGLDGSLQFLEHVFWVVTLNTLFILIFAYAPYHLGKVIISSKTFRRTVANTRFTTPINTLTTYGKSFHSPLSHIL</sequence>
<dbReference type="PROSITE" id="PS51292">
    <property type="entry name" value="ZF_RING_CH"/>
    <property type="match status" value="1"/>
</dbReference>
<evidence type="ECO:0000256" key="9">
    <source>
        <dbReference type="ARBA" id="ARBA00022786"/>
    </source>
</evidence>
<dbReference type="SUPFAM" id="SSF57850">
    <property type="entry name" value="RING/U-box"/>
    <property type="match status" value="1"/>
</dbReference>
<proteinExistence type="predicted"/>
<dbReference type="GO" id="GO:0036503">
    <property type="term" value="P:ERAD pathway"/>
    <property type="evidence" value="ECO:0007669"/>
    <property type="project" value="TreeGrafter"/>
</dbReference>
<dbReference type="InterPro" id="IPR011016">
    <property type="entry name" value="Znf_RING-CH"/>
</dbReference>
<dbReference type="AlphaFoldDB" id="A0A816CQ06"/>
<feature type="region of interest" description="Disordered" evidence="13">
    <location>
        <begin position="222"/>
        <end position="283"/>
    </location>
</feature>
<dbReference type="GO" id="GO:0008270">
    <property type="term" value="F:zinc ion binding"/>
    <property type="evidence" value="ECO:0007669"/>
    <property type="project" value="UniProtKB-KW"/>
</dbReference>
<gene>
    <name evidence="16" type="ORF">XAT740_LOCUS50762</name>
</gene>
<evidence type="ECO:0000256" key="7">
    <source>
        <dbReference type="ARBA" id="ARBA00022723"/>
    </source>
</evidence>
<organism evidence="16 17">
    <name type="scientific">Adineta ricciae</name>
    <name type="common">Rotifer</name>
    <dbReference type="NCBI Taxonomy" id="249248"/>
    <lineage>
        <taxon>Eukaryota</taxon>
        <taxon>Metazoa</taxon>
        <taxon>Spiralia</taxon>
        <taxon>Gnathifera</taxon>
        <taxon>Rotifera</taxon>
        <taxon>Eurotatoria</taxon>
        <taxon>Bdelloidea</taxon>
        <taxon>Adinetida</taxon>
        <taxon>Adinetidae</taxon>
        <taxon>Adineta</taxon>
    </lineage>
</organism>
<keyword evidence="11 14" id="KW-1133">Transmembrane helix</keyword>
<keyword evidence="17" id="KW-1185">Reference proteome</keyword>
<feature type="compositionally biased region" description="Acidic residues" evidence="13">
    <location>
        <begin position="259"/>
        <end position="275"/>
    </location>
</feature>
<evidence type="ECO:0000256" key="10">
    <source>
        <dbReference type="ARBA" id="ARBA00022833"/>
    </source>
</evidence>
<evidence type="ECO:0000256" key="5">
    <source>
        <dbReference type="ARBA" id="ARBA00022679"/>
    </source>
</evidence>
<evidence type="ECO:0000256" key="1">
    <source>
        <dbReference type="ARBA" id="ARBA00000900"/>
    </source>
</evidence>
<feature type="domain" description="RING-CH-type" evidence="15">
    <location>
        <begin position="10"/>
        <end position="71"/>
    </location>
</feature>
<evidence type="ECO:0000313" key="16">
    <source>
        <dbReference type="EMBL" id="CAF1624860.1"/>
    </source>
</evidence>
<evidence type="ECO:0000256" key="8">
    <source>
        <dbReference type="ARBA" id="ARBA00022771"/>
    </source>
</evidence>
<keyword evidence="10" id="KW-0862">Zinc</keyword>
<feature type="transmembrane region" description="Helical" evidence="14">
    <location>
        <begin position="153"/>
        <end position="173"/>
    </location>
</feature>
<comment type="catalytic activity">
    <reaction evidence="1">
        <text>S-ubiquitinyl-[E2 ubiquitin-conjugating enzyme]-L-cysteine + [acceptor protein]-L-lysine = [E2 ubiquitin-conjugating enzyme]-L-cysteine + N(6)-ubiquitinyl-[acceptor protein]-L-lysine.</text>
        <dbReference type="EC" id="2.3.2.27"/>
    </reaction>
</comment>
<keyword evidence="9" id="KW-0833">Ubl conjugation pathway</keyword>
<keyword evidence="5" id="KW-0808">Transferase</keyword>
<evidence type="ECO:0000256" key="2">
    <source>
        <dbReference type="ARBA" id="ARBA00004141"/>
    </source>
</evidence>
<dbReference type="PANTHER" id="PTHR13145">
    <property type="entry name" value="SSM4 PROTEIN"/>
    <property type="match status" value="1"/>
</dbReference>
<evidence type="ECO:0000256" key="4">
    <source>
        <dbReference type="ARBA" id="ARBA00012483"/>
    </source>
</evidence>
<evidence type="ECO:0000313" key="17">
    <source>
        <dbReference type="Proteomes" id="UP000663828"/>
    </source>
</evidence>
<comment type="caution">
    <text evidence="16">The sequence shown here is derived from an EMBL/GenBank/DDBJ whole genome shotgun (WGS) entry which is preliminary data.</text>
</comment>
<dbReference type="CDD" id="cd16702">
    <property type="entry name" value="RING_CH-C4HC3_MARCH6"/>
    <property type="match status" value="1"/>
</dbReference>
<evidence type="ECO:0000259" key="15">
    <source>
        <dbReference type="PROSITE" id="PS51292"/>
    </source>
</evidence>
<feature type="compositionally biased region" description="Pro residues" evidence="13">
    <location>
        <begin position="222"/>
        <end position="236"/>
    </location>
</feature>
<evidence type="ECO:0000256" key="13">
    <source>
        <dbReference type="SAM" id="MobiDB-lite"/>
    </source>
</evidence>
<dbReference type="GO" id="GO:0005789">
    <property type="term" value="C:endoplasmic reticulum membrane"/>
    <property type="evidence" value="ECO:0007669"/>
    <property type="project" value="TreeGrafter"/>
</dbReference>
<name>A0A816CQ06_ADIRI</name>
<protein>
    <recommendedName>
        <fullName evidence="4">RING-type E3 ubiquitin transferase</fullName>
        <ecNumber evidence="4">2.3.2.27</ecNumber>
    </recommendedName>
</protein>
<keyword evidence="8" id="KW-0863">Zinc-finger</keyword>
<evidence type="ECO:0000256" key="3">
    <source>
        <dbReference type="ARBA" id="ARBA00004906"/>
    </source>
</evidence>